<keyword evidence="1" id="KW-1133">Transmembrane helix</keyword>
<proteinExistence type="predicted"/>
<keyword evidence="1" id="KW-0812">Transmembrane</keyword>
<dbReference type="KEGG" id="pspi:PS2015_2819"/>
<dbReference type="Pfam" id="PF14248">
    <property type="entry name" value="DUF4345"/>
    <property type="match status" value="1"/>
</dbReference>
<dbReference type="EMBL" id="CP013189">
    <property type="protein sequence ID" value="ALO47450.1"/>
    <property type="molecule type" value="Genomic_DNA"/>
</dbReference>
<dbReference type="STRING" id="1249552.PS2015_2819"/>
<evidence type="ECO:0000313" key="3">
    <source>
        <dbReference type="Proteomes" id="UP000065641"/>
    </source>
</evidence>
<feature type="transmembrane region" description="Helical" evidence="1">
    <location>
        <begin position="72"/>
        <end position="95"/>
    </location>
</feature>
<evidence type="ECO:0008006" key="4">
    <source>
        <dbReference type="Google" id="ProtNLM"/>
    </source>
</evidence>
<dbReference type="OrthoDB" id="6198390at2"/>
<feature type="transmembrane region" description="Helical" evidence="1">
    <location>
        <begin position="41"/>
        <end position="65"/>
    </location>
</feature>
<dbReference type="RefSeq" id="WP_058022839.1">
    <property type="nucleotide sequence ID" value="NZ_CP013189.1"/>
</dbReference>
<feature type="transmembrane region" description="Helical" evidence="1">
    <location>
        <begin position="101"/>
        <end position="121"/>
    </location>
</feature>
<protein>
    <recommendedName>
        <fullName evidence="4">DUF4345 domain-containing protein</fullName>
    </recommendedName>
</protein>
<keyword evidence="1" id="KW-0472">Membrane</keyword>
<reference evidence="2 3" key="1">
    <citation type="submission" date="2015-11" db="EMBL/GenBank/DDBJ databases">
        <authorList>
            <person name="Zhang Y."/>
            <person name="Guo Z."/>
        </authorList>
    </citation>
    <scope>NUCLEOTIDE SEQUENCE [LARGE SCALE GENOMIC DNA]</scope>
    <source>
        <strain evidence="2 3">KCTC 32221</strain>
    </source>
</reference>
<dbReference type="InterPro" id="IPR025597">
    <property type="entry name" value="DUF4345"/>
</dbReference>
<evidence type="ECO:0000256" key="1">
    <source>
        <dbReference type="SAM" id="Phobius"/>
    </source>
</evidence>
<dbReference type="Proteomes" id="UP000065641">
    <property type="component" value="Chromosome"/>
</dbReference>
<gene>
    <name evidence="2" type="ORF">PS2015_2819</name>
</gene>
<accession>A0A0S2KGN4</accession>
<organism evidence="2 3">
    <name type="scientific">Pseudohongiella spirulinae</name>
    <dbReference type="NCBI Taxonomy" id="1249552"/>
    <lineage>
        <taxon>Bacteria</taxon>
        <taxon>Pseudomonadati</taxon>
        <taxon>Pseudomonadota</taxon>
        <taxon>Gammaproteobacteria</taxon>
        <taxon>Pseudomonadales</taxon>
        <taxon>Pseudohongiellaceae</taxon>
        <taxon>Pseudohongiella</taxon>
    </lineage>
</organism>
<sequence length="131" mass="13510">MIGKIILSVSALVFIAYGLVSLVSPAIPAGFAGLVISNGDAFAEIGAMYGGLQTGVGLFCLLAVLRTEYYRAGLMLLAIGIGALAAGRLVSALLTDDVLSAYTWGALIYECITVVVAAWALRTSHQQSLAS</sequence>
<evidence type="ECO:0000313" key="2">
    <source>
        <dbReference type="EMBL" id="ALO47450.1"/>
    </source>
</evidence>
<keyword evidence="3" id="KW-1185">Reference proteome</keyword>
<name>A0A0S2KGN4_9GAMM</name>
<dbReference type="AlphaFoldDB" id="A0A0S2KGN4"/>